<gene>
    <name evidence="1" type="ORF">NJ75_04491</name>
</gene>
<evidence type="ECO:0000313" key="2">
    <source>
        <dbReference type="Proteomes" id="UP000031338"/>
    </source>
</evidence>
<dbReference type="AlphaFoldDB" id="A0A0B8ZU15"/>
<reference evidence="1 2" key="1">
    <citation type="submission" date="2014-10" db="EMBL/GenBank/DDBJ databases">
        <title>Draft genome sequence of Novosphingobium subterraneum DSM 12447.</title>
        <authorList>
            <person name="Gan H.M."/>
            <person name="Gan H.Y."/>
            <person name="Savka M.A."/>
        </authorList>
    </citation>
    <scope>NUCLEOTIDE SEQUENCE [LARGE SCALE GENOMIC DNA]</scope>
    <source>
        <strain evidence="1 2">DSM 12447</strain>
    </source>
</reference>
<proteinExistence type="predicted"/>
<evidence type="ECO:0000313" key="1">
    <source>
        <dbReference type="EMBL" id="KHS41771.1"/>
    </source>
</evidence>
<sequence length="101" mass="11461">MGSSLAERAALYRRLAETLSNADDVEMVLELAEQMDDLARLEFPMHVESSELRYEHQWLKHALNNAYKLRRFAPPLIEVLFHEVLFGAPSSTEKGTDSAKG</sequence>
<keyword evidence="2" id="KW-1185">Reference proteome</keyword>
<protein>
    <submittedName>
        <fullName evidence="1">Uncharacterized protein</fullName>
    </submittedName>
</protein>
<accession>A0A0B8ZU15</accession>
<dbReference type="EMBL" id="JRVC01000034">
    <property type="protein sequence ID" value="KHS41771.1"/>
    <property type="molecule type" value="Genomic_DNA"/>
</dbReference>
<comment type="caution">
    <text evidence="1">The sequence shown here is derived from an EMBL/GenBank/DDBJ whole genome shotgun (WGS) entry which is preliminary data.</text>
</comment>
<name>A0A0B8ZU15_9SPHN</name>
<organism evidence="1 2">
    <name type="scientific">Novosphingobium subterraneum</name>
    <dbReference type="NCBI Taxonomy" id="48936"/>
    <lineage>
        <taxon>Bacteria</taxon>
        <taxon>Pseudomonadati</taxon>
        <taxon>Pseudomonadota</taxon>
        <taxon>Alphaproteobacteria</taxon>
        <taxon>Sphingomonadales</taxon>
        <taxon>Sphingomonadaceae</taxon>
        <taxon>Novosphingobium</taxon>
    </lineage>
</organism>
<dbReference type="Proteomes" id="UP000031338">
    <property type="component" value="Unassembled WGS sequence"/>
</dbReference>